<dbReference type="PANTHER" id="PTHR43095:SF1">
    <property type="entry name" value="AUTOINDUCER-2 KINASE"/>
    <property type="match status" value="1"/>
</dbReference>
<dbReference type="AlphaFoldDB" id="A0A4V6KLB5"/>
<sequence>MLSGELAVDPSNAGTTGLLDLVTRDWRKGLLEMAGLRSDILSPVKETGTPLGPVTDNAATLSGLRAGTPVIVGGR</sequence>
<keyword evidence="3 5" id="KW-0418">Kinase</keyword>
<keyword evidence="2 5" id="KW-0808">Transferase</keyword>
<dbReference type="InterPro" id="IPR018484">
    <property type="entry name" value="FGGY_N"/>
</dbReference>
<protein>
    <submittedName>
        <fullName evidence="5">Autoinducer 2 kinase LsrK</fullName>
        <ecNumber evidence="5">2.7.1.-</ecNumber>
    </submittedName>
</protein>
<dbReference type="GO" id="GO:0016301">
    <property type="term" value="F:kinase activity"/>
    <property type="evidence" value="ECO:0007669"/>
    <property type="project" value="UniProtKB-KW"/>
</dbReference>
<feature type="domain" description="Carbohydrate kinase FGGY N-terminal" evidence="4">
    <location>
        <begin position="2"/>
        <end position="74"/>
    </location>
</feature>
<dbReference type="PANTHER" id="PTHR43095">
    <property type="entry name" value="SUGAR KINASE"/>
    <property type="match status" value="1"/>
</dbReference>
<dbReference type="InterPro" id="IPR050406">
    <property type="entry name" value="FGGY_Carb_Kinase"/>
</dbReference>
<proteinExistence type="inferred from homology"/>
<evidence type="ECO:0000256" key="2">
    <source>
        <dbReference type="ARBA" id="ARBA00022679"/>
    </source>
</evidence>
<dbReference type="EC" id="2.7.1.-" evidence="5"/>
<dbReference type="Gene3D" id="3.30.420.40">
    <property type="match status" value="1"/>
</dbReference>
<dbReference type="InterPro" id="IPR043129">
    <property type="entry name" value="ATPase_NBD"/>
</dbReference>
<organism evidence="5">
    <name type="scientific">Serratia fonticola</name>
    <dbReference type="NCBI Taxonomy" id="47917"/>
    <lineage>
        <taxon>Bacteria</taxon>
        <taxon>Pseudomonadati</taxon>
        <taxon>Pseudomonadota</taxon>
        <taxon>Gammaproteobacteria</taxon>
        <taxon>Enterobacterales</taxon>
        <taxon>Yersiniaceae</taxon>
        <taxon>Serratia</taxon>
    </lineage>
</organism>
<accession>A0A4V6KLB5</accession>
<evidence type="ECO:0000259" key="4">
    <source>
        <dbReference type="Pfam" id="PF00370"/>
    </source>
</evidence>
<gene>
    <name evidence="5" type="primary">lsrK_2</name>
    <name evidence="5" type="ORF">NCTC12965_00384</name>
</gene>
<name>A0A4V6KLB5_SERFO</name>
<dbReference type="EMBL" id="CABEEZ010000016">
    <property type="protein sequence ID" value="VTR17598.1"/>
    <property type="molecule type" value="Genomic_DNA"/>
</dbReference>
<dbReference type="SUPFAM" id="SSF53067">
    <property type="entry name" value="Actin-like ATPase domain"/>
    <property type="match status" value="1"/>
</dbReference>
<dbReference type="GO" id="GO:0005975">
    <property type="term" value="P:carbohydrate metabolic process"/>
    <property type="evidence" value="ECO:0007669"/>
    <property type="project" value="InterPro"/>
</dbReference>
<evidence type="ECO:0000313" key="5">
    <source>
        <dbReference type="EMBL" id="VTR17598.1"/>
    </source>
</evidence>
<evidence type="ECO:0000256" key="1">
    <source>
        <dbReference type="ARBA" id="ARBA00009156"/>
    </source>
</evidence>
<reference evidence="5" key="1">
    <citation type="submission" date="2019-05" db="EMBL/GenBank/DDBJ databases">
        <authorList>
            <consortium name="Pathogen Informatics"/>
        </authorList>
    </citation>
    <scope>NUCLEOTIDE SEQUENCE [LARGE SCALE GENOMIC DNA]</scope>
    <source>
        <strain evidence="5">NCTC12965</strain>
    </source>
</reference>
<dbReference type="Pfam" id="PF00370">
    <property type="entry name" value="FGGY_N"/>
    <property type="match status" value="1"/>
</dbReference>
<evidence type="ECO:0000256" key="3">
    <source>
        <dbReference type="ARBA" id="ARBA00022777"/>
    </source>
</evidence>
<comment type="similarity">
    <text evidence="1">Belongs to the FGGY kinase family.</text>
</comment>